<dbReference type="VEuPathDB" id="VectorBase:AALB20_028504"/>
<dbReference type="VEuPathDB" id="VectorBase:AALB008544"/>
<proteinExistence type="predicted"/>
<dbReference type="AlphaFoldDB" id="A0A182FPS5"/>
<protein>
    <submittedName>
        <fullName evidence="1">Uncharacterized protein</fullName>
    </submittedName>
</protein>
<sequence>MKEMTSMVWQIAFTPPTVMNKVEFSDRDIDGDRIDPLIGQSDEEDGLSNEAVNTRTDMNGVEEHDSKDITSVTEITINESTVTLTNGQDMPTQQHQHTVNEANDKNSTEVELDGEITTVSVIPKAEIPPDLKPTYKGH</sequence>
<organism evidence="1 2">
    <name type="scientific">Anopheles albimanus</name>
    <name type="common">New world malaria mosquito</name>
    <dbReference type="NCBI Taxonomy" id="7167"/>
    <lineage>
        <taxon>Eukaryota</taxon>
        <taxon>Metazoa</taxon>
        <taxon>Ecdysozoa</taxon>
        <taxon>Arthropoda</taxon>
        <taxon>Hexapoda</taxon>
        <taxon>Insecta</taxon>
        <taxon>Pterygota</taxon>
        <taxon>Neoptera</taxon>
        <taxon>Endopterygota</taxon>
        <taxon>Diptera</taxon>
        <taxon>Nematocera</taxon>
        <taxon>Culicoidea</taxon>
        <taxon>Culicidae</taxon>
        <taxon>Anophelinae</taxon>
        <taxon>Anopheles</taxon>
    </lineage>
</organism>
<keyword evidence="2" id="KW-1185">Reference proteome</keyword>
<accession>A0A182FPS5</accession>
<reference evidence="1 2" key="1">
    <citation type="journal article" date="2017" name="G3 (Bethesda)">
        <title>The Physical Genome Mapping of Anopheles albimanus Corrected Scaffold Misassemblies and Identified Interarm Rearrangements in Genus Anopheles.</title>
        <authorList>
            <person name="Artemov G.N."/>
            <person name="Peery A.N."/>
            <person name="Jiang X."/>
            <person name="Tu Z."/>
            <person name="Stegniy V.N."/>
            <person name="Sharakhova M.V."/>
            <person name="Sharakhov I.V."/>
        </authorList>
    </citation>
    <scope>NUCLEOTIDE SEQUENCE [LARGE SCALE GENOMIC DNA]</scope>
    <source>
        <strain evidence="1 2">ALBI9_A</strain>
    </source>
</reference>
<reference evidence="1" key="2">
    <citation type="submission" date="2022-08" db="UniProtKB">
        <authorList>
            <consortium name="EnsemblMetazoa"/>
        </authorList>
    </citation>
    <scope>IDENTIFICATION</scope>
    <source>
        <strain evidence="1">STECLA/ALBI9_A</strain>
    </source>
</reference>
<dbReference type="Proteomes" id="UP000069272">
    <property type="component" value="Chromosome 2R"/>
</dbReference>
<name>A0A182FPS5_ANOAL</name>
<dbReference type="EnsemblMetazoa" id="AALB008544-RA">
    <property type="protein sequence ID" value="AALB008544-PA"/>
    <property type="gene ID" value="AALB008544"/>
</dbReference>
<evidence type="ECO:0000313" key="1">
    <source>
        <dbReference type="EnsemblMetazoa" id="AALB008544-PA"/>
    </source>
</evidence>
<evidence type="ECO:0000313" key="2">
    <source>
        <dbReference type="Proteomes" id="UP000069272"/>
    </source>
</evidence>